<organism evidence="2 3">
    <name type="scientific">Pseudoalteromonas phenolica</name>
    <dbReference type="NCBI Taxonomy" id="161398"/>
    <lineage>
        <taxon>Bacteria</taxon>
        <taxon>Pseudomonadati</taxon>
        <taxon>Pseudomonadota</taxon>
        <taxon>Gammaproteobacteria</taxon>
        <taxon>Alteromonadales</taxon>
        <taxon>Pseudoalteromonadaceae</taxon>
        <taxon>Pseudoalteromonas</taxon>
    </lineage>
</organism>
<dbReference type="PANTHER" id="PTHR30535">
    <property type="entry name" value="VITAMIN B12-BINDING PROTEIN"/>
    <property type="match status" value="1"/>
</dbReference>
<keyword evidence="3" id="KW-1185">Reference proteome</keyword>
<evidence type="ECO:0000259" key="1">
    <source>
        <dbReference type="PROSITE" id="PS50983"/>
    </source>
</evidence>
<sequence length="284" mass="30429">MSAMKIYKQEKTMKHIISIGLLLLTISFNSSAQRIVTAGGTITDIVYALGAGEKVVAVDTSSTWPPKAVALPKVGYYRDLAAEGVLSKQPTIILALEGTGRPEVLTQLKSTGVALKLYNKPKHVDGLFQLINQVAADLNQQESAQKLIAQLKKALPVKAPISESKALFILSAGERGLMVAGKETVPDLLFSYTGVRNLAQHKGFKPFNRESLVVSNPDFLVAPSHVVNGAGGAEKFCQQAALALIPAAKACRLLIMDSLMALGMTTRLPEAIATLNEFHLKNVL</sequence>
<dbReference type="KEGG" id="pphe:PP2015_2511"/>
<dbReference type="PROSITE" id="PS50983">
    <property type="entry name" value="FE_B12_PBP"/>
    <property type="match status" value="1"/>
</dbReference>
<evidence type="ECO:0000313" key="2">
    <source>
        <dbReference type="EMBL" id="ALO43001.1"/>
    </source>
</evidence>
<evidence type="ECO:0000313" key="3">
    <source>
        <dbReference type="Proteomes" id="UP000061457"/>
    </source>
</evidence>
<dbReference type="Pfam" id="PF01497">
    <property type="entry name" value="Peripla_BP_2"/>
    <property type="match status" value="1"/>
</dbReference>
<protein>
    <submittedName>
        <fullName evidence="2">ABC-type hemin transport system, periplasmic component</fullName>
    </submittedName>
</protein>
<dbReference type="InterPro" id="IPR050902">
    <property type="entry name" value="ABC_Transporter_SBP"/>
</dbReference>
<gene>
    <name evidence="2" type="ORF">PP2015_2511</name>
</gene>
<dbReference type="SUPFAM" id="SSF53807">
    <property type="entry name" value="Helical backbone' metal receptor"/>
    <property type="match status" value="1"/>
</dbReference>
<accession>A0A0S2K447</accession>
<feature type="domain" description="Fe/B12 periplasmic-binding" evidence="1">
    <location>
        <begin position="34"/>
        <end position="284"/>
    </location>
</feature>
<dbReference type="PANTHER" id="PTHR30535:SF4">
    <property type="entry name" value="HEMIN-BINDING PERIPLASMIC PROTEIN HMUT"/>
    <property type="match status" value="1"/>
</dbReference>
<proteinExistence type="predicted"/>
<reference evidence="2 3" key="1">
    <citation type="submission" date="2015-11" db="EMBL/GenBank/DDBJ databases">
        <authorList>
            <person name="Zhang Y."/>
            <person name="Guo Z."/>
        </authorList>
    </citation>
    <scope>NUCLEOTIDE SEQUENCE [LARGE SCALE GENOMIC DNA]</scope>
    <source>
        <strain evidence="2 3">KCTC 12086</strain>
    </source>
</reference>
<dbReference type="Proteomes" id="UP000061457">
    <property type="component" value="Chromosome I"/>
</dbReference>
<dbReference type="AlphaFoldDB" id="A0A0S2K447"/>
<name>A0A0S2K447_9GAMM</name>
<dbReference type="STRING" id="161398.PP2015_2511"/>
<dbReference type="EMBL" id="CP013187">
    <property type="protein sequence ID" value="ALO43001.1"/>
    <property type="molecule type" value="Genomic_DNA"/>
</dbReference>
<dbReference type="Gene3D" id="3.40.50.1980">
    <property type="entry name" value="Nitrogenase molybdenum iron protein domain"/>
    <property type="match status" value="2"/>
</dbReference>
<dbReference type="InterPro" id="IPR002491">
    <property type="entry name" value="ABC_transptr_periplasmic_BD"/>
</dbReference>
<dbReference type="PATRIC" id="fig|161398.10.peg.2565"/>
<dbReference type="RefSeq" id="WP_227009227.1">
    <property type="nucleotide sequence ID" value="NZ_CP013187.1"/>
</dbReference>